<dbReference type="InterPro" id="IPR028127">
    <property type="entry name" value="Ripply_fam"/>
</dbReference>
<comment type="similarity">
    <text evidence="2">Belongs to the ripply family.</text>
</comment>
<comment type="caution">
    <text evidence="5">The sequence shown here is derived from an EMBL/GenBank/DDBJ whole genome shotgun (WGS) entry which is preliminary data.</text>
</comment>
<dbReference type="AlphaFoldDB" id="A0A401S8U8"/>
<evidence type="ECO:0000313" key="6">
    <source>
        <dbReference type="Proteomes" id="UP000287033"/>
    </source>
</evidence>
<dbReference type="GO" id="GO:0009880">
    <property type="term" value="P:embryonic pattern specification"/>
    <property type="evidence" value="ECO:0007669"/>
    <property type="project" value="TreeGrafter"/>
</dbReference>
<evidence type="ECO:0000256" key="2">
    <source>
        <dbReference type="ARBA" id="ARBA00006944"/>
    </source>
</evidence>
<evidence type="ECO:0000256" key="3">
    <source>
        <dbReference type="ARBA" id="ARBA00022473"/>
    </source>
</evidence>
<dbReference type="EMBL" id="BEZZ01000140">
    <property type="protein sequence ID" value="GCC26812.1"/>
    <property type="molecule type" value="Genomic_DNA"/>
</dbReference>
<dbReference type="STRING" id="137246.A0A401S8U8"/>
<sequence>MIASGELQMKWGLSAEFNTLTQSYPLQASCPLYELPKILTFLLQLNVSESERTQHTLSGDKVPAFRHPVKLLWPKSKQFDYLYEDAAHLLANFPVQATISFYQESDSESENEDDS</sequence>
<organism evidence="5 6">
    <name type="scientific">Chiloscyllium punctatum</name>
    <name type="common">Brownbanded bambooshark</name>
    <name type="synonym">Hemiscyllium punctatum</name>
    <dbReference type="NCBI Taxonomy" id="137246"/>
    <lineage>
        <taxon>Eukaryota</taxon>
        <taxon>Metazoa</taxon>
        <taxon>Chordata</taxon>
        <taxon>Craniata</taxon>
        <taxon>Vertebrata</taxon>
        <taxon>Chondrichthyes</taxon>
        <taxon>Elasmobranchii</taxon>
        <taxon>Galeomorphii</taxon>
        <taxon>Galeoidea</taxon>
        <taxon>Orectolobiformes</taxon>
        <taxon>Hemiscylliidae</taxon>
        <taxon>Chiloscyllium</taxon>
    </lineage>
</organism>
<protein>
    <recommendedName>
        <fullName evidence="7">Protein ripply2</fullName>
    </recommendedName>
</protein>
<dbReference type="PANTHER" id="PTHR16770:SF3">
    <property type="entry name" value="PROTEIN RIPPLY2"/>
    <property type="match status" value="1"/>
</dbReference>
<dbReference type="GO" id="GO:0000122">
    <property type="term" value="P:negative regulation of transcription by RNA polymerase II"/>
    <property type="evidence" value="ECO:0007669"/>
    <property type="project" value="TreeGrafter"/>
</dbReference>
<evidence type="ECO:0008006" key="7">
    <source>
        <dbReference type="Google" id="ProtNLM"/>
    </source>
</evidence>
<evidence type="ECO:0000313" key="5">
    <source>
        <dbReference type="EMBL" id="GCC26812.1"/>
    </source>
</evidence>
<comment type="subcellular location">
    <subcellularLocation>
        <location evidence="1">Nucleus</location>
    </subcellularLocation>
</comment>
<dbReference type="PANTHER" id="PTHR16770">
    <property type="entry name" value="PROTEIN RIPPLY-LIKE"/>
    <property type="match status" value="1"/>
</dbReference>
<evidence type="ECO:0000256" key="4">
    <source>
        <dbReference type="ARBA" id="ARBA00023242"/>
    </source>
</evidence>
<keyword evidence="3" id="KW-0217">Developmental protein</keyword>
<dbReference type="Proteomes" id="UP000287033">
    <property type="component" value="Unassembled WGS sequence"/>
</dbReference>
<dbReference type="Pfam" id="PF14998">
    <property type="entry name" value="Ripply"/>
    <property type="match status" value="1"/>
</dbReference>
<keyword evidence="6" id="KW-1185">Reference proteome</keyword>
<name>A0A401S8U8_CHIPU</name>
<gene>
    <name evidence="5" type="ORF">chiPu_0005232</name>
</gene>
<dbReference type="GO" id="GO:0005634">
    <property type="term" value="C:nucleus"/>
    <property type="evidence" value="ECO:0007669"/>
    <property type="project" value="UniProtKB-SubCell"/>
</dbReference>
<proteinExistence type="inferred from homology"/>
<dbReference type="OrthoDB" id="5978888at2759"/>
<reference evidence="5 6" key="1">
    <citation type="journal article" date="2018" name="Nat. Ecol. Evol.">
        <title>Shark genomes provide insights into elasmobranch evolution and the origin of vertebrates.</title>
        <authorList>
            <person name="Hara Y"/>
            <person name="Yamaguchi K"/>
            <person name="Onimaru K"/>
            <person name="Kadota M"/>
            <person name="Koyanagi M"/>
            <person name="Keeley SD"/>
            <person name="Tatsumi K"/>
            <person name="Tanaka K"/>
            <person name="Motone F"/>
            <person name="Kageyama Y"/>
            <person name="Nozu R"/>
            <person name="Adachi N"/>
            <person name="Nishimura O"/>
            <person name="Nakagawa R"/>
            <person name="Tanegashima C"/>
            <person name="Kiyatake I"/>
            <person name="Matsumoto R"/>
            <person name="Murakumo K"/>
            <person name="Nishida K"/>
            <person name="Terakita A"/>
            <person name="Kuratani S"/>
            <person name="Sato K"/>
            <person name="Hyodo S Kuraku.S."/>
        </authorList>
    </citation>
    <scope>NUCLEOTIDE SEQUENCE [LARGE SCALE GENOMIC DNA]</scope>
</reference>
<keyword evidence="4" id="KW-0539">Nucleus</keyword>
<accession>A0A401S8U8</accession>
<evidence type="ECO:0000256" key="1">
    <source>
        <dbReference type="ARBA" id="ARBA00004123"/>
    </source>
</evidence>